<reference evidence="3 4" key="1">
    <citation type="submission" date="2023-10" db="EMBL/GenBank/DDBJ databases">
        <title>Bacteria for the degradation of biodegradable plastic PBAT(Polybutylene adipate terephthalate).</title>
        <authorList>
            <person name="Weon H.-Y."/>
            <person name="Yeon J."/>
        </authorList>
    </citation>
    <scope>NUCLEOTIDE SEQUENCE [LARGE SCALE GENOMIC DNA]</scope>
    <source>
        <strain evidence="3 4">SBD 7-3</strain>
    </source>
</reference>
<feature type="region of interest" description="Disordered" evidence="1">
    <location>
        <begin position="28"/>
        <end position="48"/>
    </location>
</feature>
<dbReference type="EMBL" id="CP136336">
    <property type="protein sequence ID" value="WOB06000.1"/>
    <property type="molecule type" value="Genomic_DNA"/>
</dbReference>
<feature type="signal peptide" evidence="2">
    <location>
        <begin position="1"/>
        <end position="31"/>
    </location>
</feature>
<proteinExistence type="predicted"/>
<gene>
    <name evidence="3" type="ORF">RXV79_13820</name>
</gene>
<evidence type="ECO:0008006" key="5">
    <source>
        <dbReference type="Google" id="ProtNLM"/>
    </source>
</evidence>
<feature type="compositionally biased region" description="Polar residues" evidence="1">
    <location>
        <begin position="130"/>
        <end position="140"/>
    </location>
</feature>
<feature type="region of interest" description="Disordered" evidence="1">
    <location>
        <begin position="130"/>
        <end position="150"/>
    </location>
</feature>
<feature type="compositionally biased region" description="Basic and acidic residues" evidence="1">
    <location>
        <begin position="34"/>
        <end position="48"/>
    </location>
</feature>
<name>A0ABZ0CST1_9BURK</name>
<organism evidence="3 4">
    <name type="scientific">Piscinibacter gummiphilus</name>
    <dbReference type="NCBI Taxonomy" id="946333"/>
    <lineage>
        <taxon>Bacteria</taxon>
        <taxon>Pseudomonadati</taxon>
        <taxon>Pseudomonadota</taxon>
        <taxon>Betaproteobacteria</taxon>
        <taxon>Burkholderiales</taxon>
        <taxon>Sphaerotilaceae</taxon>
        <taxon>Piscinibacter</taxon>
    </lineage>
</organism>
<accession>A0ABZ0CST1</accession>
<sequence length="802" mass="86054">MSLEFKKRHIALAVAALGAATLMSAPTAAGANGPDHDRPHDHKADRKSGTYLAGDFHNHSTCSDGAVSLQKKVKKSMDRTEATPWGLDWFVQAGHGGTGNRNCTLAEDASLATPAYPLVYAADGTTLQGPTTTWRNTNPSVVPKGDQSGSGANQNMWRWNAIQTYQYPLLEYLAAYRNEPLFMGVESVVAGHEHTSMAVVTGQMPAAIYKQKLPQTAGYSPLGNANGLAQWLYCFDRGNSDTSRGNTTTQPGNVNTGVGNNWDCSVPGSPNSGSPDWNIAAAKLNGASGELGHAKTVESIKWMAAKHPDGSYYVPAHLERAGPFNPTGNNGFNVEHLRNFNNAGPRVAFGFESQPGHGASDRRGEYSPRRNNIGGVRFDSVGGTTFGGTGVYAAQVGGVWDALLGEGRNWWFFASSDWHSRGAFSVDDRRSDNDFWPGEYQRNYTFVKHGKTDVRQVSPQMVVDGLRTGNNWASSGQLIDRLAFVACAVPPRVAHASGRALEALGEAAVEAMALKAAAHNTDDKGLPNCATMGEKLVVKPGSDVVVAIAVRDPKGKNYSPYSFPNPSLQQVGITQLIDEPVLDHIDVIRGKVTGLRQPGAADYAGAWPDDWVDMANPQQLRSLATVPAAAKNETAAVVKTFTGANWSSPRHEREFKVMSLRIRGVQSSQYVRLRGTNLPPAVPFETDTAGNPLSDLWTNSGSITAKNSSAVEFPEFAMLRIPCKTVGKNVPENGALYTGVGQPRIDGCPNHLPTVNGQRMVAFDVAAWSDLWFYSNPIFVEVAGGVRVIGVPSEHGQLTAAK</sequence>
<evidence type="ECO:0000313" key="3">
    <source>
        <dbReference type="EMBL" id="WOB06000.1"/>
    </source>
</evidence>
<evidence type="ECO:0000256" key="2">
    <source>
        <dbReference type="SAM" id="SignalP"/>
    </source>
</evidence>
<dbReference type="Proteomes" id="UP001303946">
    <property type="component" value="Chromosome"/>
</dbReference>
<dbReference type="RefSeq" id="WP_316698188.1">
    <property type="nucleotide sequence ID" value="NZ_CP136336.1"/>
</dbReference>
<keyword evidence="4" id="KW-1185">Reference proteome</keyword>
<protein>
    <recommendedName>
        <fullName evidence="5">DUF3604 domain-containing protein</fullName>
    </recommendedName>
</protein>
<evidence type="ECO:0000313" key="4">
    <source>
        <dbReference type="Proteomes" id="UP001303946"/>
    </source>
</evidence>
<keyword evidence="2" id="KW-0732">Signal</keyword>
<feature type="chain" id="PRO_5046841939" description="DUF3604 domain-containing protein" evidence="2">
    <location>
        <begin position="32"/>
        <end position="802"/>
    </location>
</feature>
<evidence type="ECO:0000256" key="1">
    <source>
        <dbReference type="SAM" id="MobiDB-lite"/>
    </source>
</evidence>